<evidence type="ECO:0000313" key="5">
    <source>
        <dbReference type="Proteomes" id="UP000247409"/>
    </source>
</evidence>
<keyword evidence="5" id="KW-1185">Reference proteome</keyword>
<evidence type="ECO:0000313" key="4">
    <source>
        <dbReference type="EMBL" id="PXF43965.1"/>
    </source>
</evidence>
<keyword evidence="2" id="KW-0472">Membrane</keyword>
<dbReference type="Proteomes" id="UP000247409">
    <property type="component" value="Unassembled WGS sequence"/>
</dbReference>
<evidence type="ECO:0000256" key="3">
    <source>
        <dbReference type="SAM" id="SignalP"/>
    </source>
</evidence>
<keyword evidence="3" id="KW-0732">Signal</keyword>
<evidence type="ECO:0000256" key="2">
    <source>
        <dbReference type="SAM" id="Phobius"/>
    </source>
</evidence>
<feature type="chain" id="PRO_5016055143" evidence="3">
    <location>
        <begin position="26"/>
        <end position="382"/>
    </location>
</feature>
<sequence length="382" mass="40984">MKMRGAPLLAFALVVTVGFFDSSEAFPWKGMFSNRDGDEARVAKRDKGDAKTEERPLMRSQEDPVREEHSEAIPTGSRGVNHMEQTVGERATSIGAIRDNPRRQGREERGNGRDVRYATVGSAVYAVKDDDIAVMKGVARSERGEAGLTREHQREVDRVADAVSDRISDRVPERVASEKAPVEVEVRDSEKVEREGGLDESKKEDSTLTILKKEINDMDKPLGPQAERKVSESEHEIMHEEEKTNGWWSMEGKERIREGVLQAMQGLNRLYGALGGGDTAARLVANGSSAEGFVRRESVGGDGGEGIGIEGNGSSRAAAVEMGGIGAQRPVGLVSVVGGVVIVVGVAMLGVNFAQRQGTRGNSNGGGSSGAALYPPRGPSFV</sequence>
<gene>
    <name evidence="4" type="ORF">BWQ96_06275</name>
</gene>
<feature type="transmembrane region" description="Helical" evidence="2">
    <location>
        <begin position="331"/>
        <end position="354"/>
    </location>
</feature>
<feature type="region of interest" description="Disordered" evidence="1">
    <location>
        <begin position="30"/>
        <end position="114"/>
    </location>
</feature>
<name>A0A2V3IPF0_9FLOR</name>
<dbReference type="EMBL" id="NBIV01000106">
    <property type="protein sequence ID" value="PXF43965.1"/>
    <property type="molecule type" value="Genomic_DNA"/>
</dbReference>
<feature type="compositionally biased region" description="Basic and acidic residues" evidence="1">
    <location>
        <begin position="35"/>
        <end position="71"/>
    </location>
</feature>
<feature type="compositionally biased region" description="Basic and acidic residues" evidence="1">
    <location>
        <begin position="99"/>
        <end position="114"/>
    </location>
</feature>
<proteinExistence type="predicted"/>
<feature type="signal peptide" evidence="3">
    <location>
        <begin position="1"/>
        <end position="25"/>
    </location>
</feature>
<feature type="region of interest" description="Disordered" evidence="1">
    <location>
        <begin position="357"/>
        <end position="382"/>
    </location>
</feature>
<reference evidence="4 5" key="1">
    <citation type="journal article" date="2018" name="Mol. Biol. Evol.">
        <title>Analysis of the draft genome of the red seaweed Gracilariopsis chorda provides insights into genome size evolution in Rhodophyta.</title>
        <authorList>
            <person name="Lee J."/>
            <person name="Yang E.C."/>
            <person name="Graf L."/>
            <person name="Yang J.H."/>
            <person name="Qiu H."/>
            <person name="Zel Zion U."/>
            <person name="Chan C.X."/>
            <person name="Stephens T.G."/>
            <person name="Weber A.P.M."/>
            <person name="Boo G.H."/>
            <person name="Boo S.M."/>
            <person name="Kim K.M."/>
            <person name="Shin Y."/>
            <person name="Jung M."/>
            <person name="Lee S.J."/>
            <person name="Yim H.S."/>
            <person name="Lee J.H."/>
            <person name="Bhattacharya D."/>
            <person name="Yoon H.S."/>
        </authorList>
    </citation>
    <scope>NUCLEOTIDE SEQUENCE [LARGE SCALE GENOMIC DNA]</scope>
    <source>
        <strain evidence="4 5">SKKU-2015</strain>
        <tissue evidence="4">Whole body</tissue>
    </source>
</reference>
<organism evidence="4 5">
    <name type="scientific">Gracilariopsis chorda</name>
    <dbReference type="NCBI Taxonomy" id="448386"/>
    <lineage>
        <taxon>Eukaryota</taxon>
        <taxon>Rhodophyta</taxon>
        <taxon>Florideophyceae</taxon>
        <taxon>Rhodymeniophycidae</taxon>
        <taxon>Gracilariales</taxon>
        <taxon>Gracilariaceae</taxon>
        <taxon>Gracilariopsis</taxon>
    </lineage>
</organism>
<evidence type="ECO:0000256" key="1">
    <source>
        <dbReference type="SAM" id="MobiDB-lite"/>
    </source>
</evidence>
<accession>A0A2V3IPF0</accession>
<dbReference type="AlphaFoldDB" id="A0A2V3IPF0"/>
<comment type="caution">
    <text evidence="4">The sequence shown here is derived from an EMBL/GenBank/DDBJ whole genome shotgun (WGS) entry which is preliminary data.</text>
</comment>
<feature type="region of interest" description="Disordered" evidence="1">
    <location>
        <begin position="170"/>
        <end position="204"/>
    </location>
</feature>
<protein>
    <submittedName>
        <fullName evidence="4">Uncharacterized protein</fullName>
    </submittedName>
</protein>
<keyword evidence="2" id="KW-0812">Transmembrane</keyword>
<keyword evidence="2" id="KW-1133">Transmembrane helix</keyword>